<keyword evidence="2" id="KW-1185">Reference proteome</keyword>
<accession>A0AAV0Y540</accession>
<gene>
    <name evidence="1" type="ORF">MEUPH1_LOCUS29463</name>
</gene>
<dbReference type="AlphaFoldDB" id="A0AAV0Y540"/>
<dbReference type="Proteomes" id="UP001160148">
    <property type="component" value="Unassembled WGS sequence"/>
</dbReference>
<evidence type="ECO:0000313" key="2">
    <source>
        <dbReference type="Proteomes" id="UP001160148"/>
    </source>
</evidence>
<evidence type="ECO:0000313" key="1">
    <source>
        <dbReference type="EMBL" id="CAI6376039.1"/>
    </source>
</evidence>
<organism evidence="1 2">
    <name type="scientific">Macrosiphum euphorbiae</name>
    <name type="common">potato aphid</name>
    <dbReference type="NCBI Taxonomy" id="13131"/>
    <lineage>
        <taxon>Eukaryota</taxon>
        <taxon>Metazoa</taxon>
        <taxon>Ecdysozoa</taxon>
        <taxon>Arthropoda</taxon>
        <taxon>Hexapoda</taxon>
        <taxon>Insecta</taxon>
        <taxon>Pterygota</taxon>
        <taxon>Neoptera</taxon>
        <taxon>Paraneoptera</taxon>
        <taxon>Hemiptera</taxon>
        <taxon>Sternorrhyncha</taxon>
        <taxon>Aphidomorpha</taxon>
        <taxon>Aphidoidea</taxon>
        <taxon>Aphididae</taxon>
        <taxon>Macrosiphini</taxon>
        <taxon>Macrosiphum</taxon>
    </lineage>
</organism>
<proteinExistence type="predicted"/>
<name>A0AAV0Y540_9HEMI</name>
<comment type="caution">
    <text evidence="1">The sequence shown here is derived from an EMBL/GenBank/DDBJ whole genome shotgun (WGS) entry which is preliminary data.</text>
</comment>
<sequence length="85" mass="9601">MRKAGFELSKWTANHKNLIPDTNENEASSVSMDKESVKTLGLYWEPNSDYYTYVVQPPKINIEVTKRDIIAGLATLFDPLGLVVQ</sequence>
<dbReference type="EMBL" id="CARXXK010001417">
    <property type="protein sequence ID" value="CAI6376039.1"/>
    <property type="molecule type" value="Genomic_DNA"/>
</dbReference>
<protein>
    <submittedName>
        <fullName evidence="1">Uncharacterized protein</fullName>
    </submittedName>
</protein>
<reference evidence="1 2" key="1">
    <citation type="submission" date="2023-01" db="EMBL/GenBank/DDBJ databases">
        <authorList>
            <person name="Whitehead M."/>
        </authorList>
    </citation>
    <scope>NUCLEOTIDE SEQUENCE [LARGE SCALE GENOMIC DNA]</scope>
</reference>